<protein>
    <submittedName>
        <fullName evidence="1">Uncharacterized protein</fullName>
    </submittedName>
</protein>
<reference evidence="2" key="1">
    <citation type="submission" date="2011-02" db="EMBL/GenBank/DDBJ databases">
        <title>The complete sequence of plasmid4 of Deinococcus proteolyticus DSM 20540.</title>
        <authorList>
            <consortium name="US DOE Joint Genome Institute (JGI-PGF)"/>
            <person name="Lucas S."/>
            <person name="Copeland A."/>
            <person name="Lapidus A."/>
            <person name="Bruce D."/>
            <person name="Goodwin L."/>
            <person name="Pitluck S."/>
            <person name="Kyrpides N."/>
            <person name="Mavromatis K."/>
            <person name="Pagani I."/>
            <person name="Ivanova N."/>
            <person name="Ovchinnikova G."/>
            <person name="Zeytun A."/>
            <person name="Detter J.C."/>
            <person name="Han C."/>
            <person name="Land M."/>
            <person name="Hauser L."/>
            <person name="Markowitz V."/>
            <person name="Cheng J.-F."/>
            <person name="Hugenholtz P."/>
            <person name="Woyke T."/>
            <person name="Wu D."/>
            <person name="Pukall R."/>
            <person name="Steenblock K."/>
            <person name="Brambilla E."/>
            <person name="Klenk H.-P."/>
            <person name="Eisen J.A."/>
        </authorList>
    </citation>
    <scope>NUCLEOTIDE SEQUENCE [LARGE SCALE GENOMIC DNA]</scope>
    <source>
        <strain evidence="2">ATCC 35074 / DSM 20540 / JCM 6276 / NBRC 101906 / NCIMB 13154 / VKM Ac-1939 / CCM 2703 / MRP</strain>
        <plasmid evidence="2">Plasmid pDEIPR04</plasmid>
    </source>
</reference>
<keyword evidence="2" id="KW-1185">Reference proteome</keyword>
<organism evidence="1 2">
    <name type="scientific">Deinococcus proteolyticus (strain ATCC 35074 / DSM 20540 / JCM 6276 / NBRC 101906 / NCIMB 13154 / VKM Ac-1939 / CCM 2703 / MRP)</name>
    <dbReference type="NCBI Taxonomy" id="693977"/>
    <lineage>
        <taxon>Bacteria</taxon>
        <taxon>Thermotogati</taxon>
        <taxon>Deinococcota</taxon>
        <taxon>Deinococci</taxon>
        <taxon>Deinococcales</taxon>
        <taxon>Deinococcaceae</taxon>
        <taxon>Deinococcus</taxon>
    </lineage>
</organism>
<dbReference type="AlphaFoldDB" id="F0RR56"/>
<sequence length="189" mass="21883">MHLVDLMQPLEGHVQQGLVGRFELHATGLGGFRTTPEGRWRLEAALLRLIQLELCHPMHRDIGNTNPALEYSDLLPRYRELMEAVAAWQLYKFGDESYDEVYKEVASHRKHFPGQERAVGVVVGLMHLEGNRWLGECHPIYFRSDKRVVMDAQGNFDRPQSEIESYAKALINALEAEFKIRGAEYDRYW</sequence>
<accession>F0RR56</accession>
<dbReference type="KEGG" id="dpt:Deipr_2655"/>
<evidence type="ECO:0000313" key="2">
    <source>
        <dbReference type="Proteomes" id="UP000007718"/>
    </source>
</evidence>
<gene>
    <name evidence="1" type="ordered locus">Deipr_2655</name>
</gene>
<keyword evidence="1" id="KW-0614">Plasmid</keyword>
<dbReference type="HOGENOM" id="CLU_1432412_0_0_0"/>
<dbReference type="EMBL" id="CP002540">
    <property type="protein sequence ID" value="ADY27765.1"/>
    <property type="molecule type" value="Genomic_DNA"/>
</dbReference>
<proteinExistence type="predicted"/>
<name>F0RR56_DEIPM</name>
<evidence type="ECO:0000313" key="1">
    <source>
        <dbReference type="EMBL" id="ADY27765.1"/>
    </source>
</evidence>
<geneLocation type="plasmid" evidence="1 2">
    <name>pDEIPR04</name>
</geneLocation>
<dbReference type="Proteomes" id="UP000007718">
    <property type="component" value="Plasmid pDEIPR04"/>
</dbReference>
<dbReference type="RefSeq" id="WP_013616010.1">
    <property type="nucleotide sequence ID" value="NC_015163.1"/>
</dbReference>
<reference evidence="1 2" key="2">
    <citation type="journal article" date="2012" name="Stand. Genomic Sci.">
        <title>Complete genome sequence of the orange-red pigmented, radioresistant Deinococcus proteolyticus type strain (MRP(T)).</title>
        <authorList>
            <person name="Copeland A."/>
            <person name="Zeytun A."/>
            <person name="Yassawong M."/>
            <person name="Nolan M."/>
            <person name="Lucas S."/>
            <person name="Hammon N."/>
            <person name="Deshpande S."/>
            <person name="Cheng J.F."/>
            <person name="Han C."/>
            <person name="Tapia R."/>
            <person name="Goodwin L.A."/>
            <person name="Pitluck S."/>
            <person name="Mavromatis K."/>
            <person name="Liolios K."/>
            <person name="Pagani I."/>
            <person name="Ivanova N."/>
            <person name="Mikhailova N."/>
            <person name="Pati A."/>
            <person name="Chen A."/>
            <person name="Palaniappan K."/>
            <person name="Land M."/>
            <person name="Hauser L."/>
            <person name="Jeffries C.D."/>
            <person name="Brambilla E.M."/>
            <person name="Rohde M."/>
            <person name="Sikorski J."/>
            <person name="Pukall R."/>
            <person name="Goker M."/>
            <person name="Detter J.C."/>
            <person name="Woyke T."/>
            <person name="Bristow J."/>
            <person name="Eisen J.A."/>
            <person name="Markowitz V."/>
            <person name="Hugenholtz P."/>
            <person name="Kyrpides N.C."/>
            <person name="Klenk H.P."/>
            <person name="Lapidus A."/>
        </authorList>
    </citation>
    <scope>NUCLEOTIDE SEQUENCE [LARGE SCALE GENOMIC DNA]</scope>
    <source>
        <strain evidence="2">ATCC 35074 / DSM 20540 / JCM 6276 / NBRC 101906 / NCIMB 13154 / VKM Ac-1939 / CCM 2703 / MRP</strain>
        <plasmid evidence="2">Plasmid pDEIPR04</plasmid>
    </source>
</reference>